<dbReference type="Gene3D" id="3.20.110.10">
    <property type="entry name" value="Glycoside hydrolase 38, N terminal domain"/>
    <property type="match status" value="1"/>
</dbReference>
<dbReference type="InterPro" id="IPR037094">
    <property type="entry name" value="Glyco_hydro_38_cen_sf"/>
</dbReference>
<evidence type="ECO:0000313" key="6">
    <source>
        <dbReference type="EMBL" id="MDT0543715.1"/>
    </source>
</evidence>
<dbReference type="Pfam" id="PF07748">
    <property type="entry name" value="Glyco_hydro_38C"/>
    <property type="match status" value="1"/>
</dbReference>
<comment type="caution">
    <text evidence="6">The sequence shown here is derived from an EMBL/GenBank/DDBJ whole genome shotgun (WGS) entry which is preliminary data.</text>
</comment>
<dbReference type="InterPro" id="IPR011013">
    <property type="entry name" value="Gal_mutarotase_sf_dom"/>
</dbReference>
<evidence type="ECO:0000259" key="5">
    <source>
        <dbReference type="SMART" id="SM00872"/>
    </source>
</evidence>
<name>A0ABU2XF14_9ACTN</name>
<sequence>MLEERIAAFLAQRLRPALYPLRIPLDVGAWHLPGEPVPAHVALRADYEPFSVGDTWGQPWSTSWFTLRATVPKRWAGRRVEAVLDLGGGEGARPQALVRDAYGAPLQGLGAGHPDPVLVAGRAHEGDDVRLFVEASVPAAAADALPLRVGRADLAVRDEAVWRLSHDIRALHRLQRSLSDDVPRGARIRDALERAMDAVDPRAVGRTASAACAVLAPELARAVAPSSRPALVVGESAPASLGAVPLHEAIRACARDFSTLAALADEYPGFVSATPAVQHYAWMKQHEPHVFERLRKMVADGAWLPVGGLWAQADTELAGAESLVRQFVHGRRFLRGEFGADSDGVWLTDADGVSPALPQIARAAGAHWLLVSRLDESRSGPTFAWEGIDGTTMFTRLAGRAAGPGNDDASARSCHTLRNPDRATLERARRLADLDGPRSHTLHPAHDTDVGATMRGALDLAPHAGAYTSQARTKRGNRRCEVLLHEAELWSATAAVRRGIPYPYDALNRIWQSVLTQQSHDVLAGAAVARARQDAEDAHHQAARRLTRIVHRALRPGGDVAAHNAAPFARREVVVLDGVVEGAAVAQGLPDGRCAMLAQAPAHGSGPVGIALDGTAPVMARRTREGHRVLDNGLVRVTIDGDGLVRSLVDPATGHDVIAPGGRGNLLELHRDEPVADPARTLALGSDRTRRDLIHAQDVELLASGPLVATVRVRRGNGRSVFTQDLTLTAGGPSLTVDTEVDWRERDTTLKQAWPLSGQASQVRCGIAFGHTVHAPGDGDERVAQRWIHVGAPTWTVGFAGDVTHGHDVVRRERCDGGTDTTLRHTLLRAPHSPDPYADRGVHRFRHTVRPGATVGDAVVDGYRLAMPLRLSDGASSLRPLVRVDHPDVVVETVKLAEDRSGDVVIRLYEAGGNAALTTLTADFNVAEVCTTDLLEENAVPHAHDGPRIHLQLRPFEIRTLRISRAEADEEPLGA</sequence>
<dbReference type="PANTHER" id="PTHR46017">
    <property type="entry name" value="ALPHA-MANNOSIDASE 2C1"/>
    <property type="match status" value="1"/>
</dbReference>
<evidence type="ECO:0000256" key="4">
    <source>
        <dbReference type="ARBA" id="ARBA00023295"/>
    </source>
</evidence>
<keyword evidence="4" id="KW-0326">Glycosidase</keyword>
<dbReference type="InterPro" id="IPR054723">
    <property type="entry name" value="Ams1-like_N"/>
</dbReference>
<proteinExistence type="inferred from homology"/>
<dbReference type="PANTHER" id="PTHR46017:SF1">
    <property type="entry name" value="ALPHA-MANNOSIDASE 2C1"/>
    <property type="match status" value="1"/>
</dbReference>
<dbReference type="GO" id="GO:0016787">
    <property type="term" value="F:hydrolase activity"/>
    <property type="evidence" value="ECO:0007669"/>
    <property type="project" value="UniProtKB-KW"/>
</dbReference>
<accession>A0ABU2XF14</accession>
<dbReference type="SUPFAM" id="SSF74650">
    <property type="entry name" value="Galactose mutarotase-like"/>
    <property type="match status" value="1"/>
</dbReference>
<dbReference type="InterPro" id="IPR000602">
    <property type="entry name" value="Glyco_hydro_38_N"/>
</dbReference>
<protein>
    <submittedName>
        <fullName evidence="6">Glycoside hydrolase family 38 C-terminal domain-containing protein</fullName>
    </submittedName>
</protein>
<dbReference type="RefSeq" id="WP_311724115.1">
    <property type="nucleotide sequence ID" value="NZ_JAVRFD010000005.1"/>
</dbReference>
<dbReference type="Pfam" id="PF09261">
    <property type="entry name" value="Alpha-mann_mid"/>
    <property type="match status" value="1"/>
</dbReference>
<dbReference type="InterPro" id="IPR027291">
    <property type="entry name" value="Glyco_hydro_38_N_sf"/>
</dbReference>
<organism evidence="6 7">
    <name type="scientific">Streptomyces lonegramiae</name>
    <dbReference type="NCBI Taxonomy" id="3075524"/>
    <lineage>
        <taxon>Bacteria</taxon>
        <taxon>Bacillati</taxon>
        <taxon>Actinomycetota</taxon>
        <taxon>Actinomycetes</taxon>
        <taxon>Kitasatosporales</taxon>
        <taxon>Streptomycetaceae</taxon>
        <taxon>Streptomyces</taxon>
    </lineage>
</organism>
<dbReference type="SUPFAM" id="SSF88688">
    <property type="entry name" value="Families 57/38 glycoside transferase middle domain"/>
    <property type="match status" value="1"/>
</dbReference>
<dbReference type="Gene3D" id="2.60.40.2220">
    <property type="match status" value="1"/>
</dbReference>
<dbReference type="InterPro" id="IPR015341">
    <property type="entry name" value="Glyco_hydro_38_cen"/>
</dbReference>
<reference evidence="6" key="1">
    <citation type="submission" date="2024-05" db="EMBL/GenBank/DDBJ databases">
        <title>30 novel species of actinomycetes from the DSMZ collection.</title>
        <authorList>
            <person name="Nouioui I."/>
        </authorList>
    </citation>
    <scope>NUCLEOTIDE SEQUENCE</scope>
    <source>
        <strain evidence="6">DSM 41529</strain>
    </source>
</reference>
<dbReference type="InterPro" id="IPR011330">
    <property type="entry name" value="Glyco_hydro/deAcase_b/a-brl"/>
</dbReference>
<evidence type="ECO:0000313" key="7">
    <source>
        <dbReference type="Proteomes" id="UP001180754"/>
    </source>
</evidence>
<dbReference type="InterPro" id="IPR041147">
    <property type="entry name" value="GH38_C"/>
</dbReference>
<dbReference type="SMART" id="SM00872">
    <property type="entry name" value="Alpha-mann_mid"/>
    <property type="match status" value="1"/>
</dbReference>
<evidence type="ECO:0000256" key="2">
    <source>
        <dbReference type="ARBA" id="ARBA00022723"/>
    </source>
</evidence>
<dbReference type="EMBL" id="JAVRFD010000005">
    <property type="protein sequence ID" value="MDT0543715.1"/>
    <property type="molecule type" value="Genomic_DNA"/>
</dbReference>
<dbReference type="Gene3D" id="1.20.1270.50">
    <property type="entry name" value="Glycoside hydrolase family 38, central domain"/>
    <property type="match status" value="1"/>
</dbReference>
<dbReference type="Pfam" id="PF17677">
    <property type="entry name" value="Glyco_hydro38C2"/>
    <property type="match status" value="1"/>
</dbReference>
<dbReference type="SUPFAM" id="SSF88713">
    <property type="entry name" value="Glycoside hydrolase/deacetylase"/>
    <property type="match status" value="1"/>
</dbReference>
<comment type="similarity">
    <text evidence="1">Belongs to the glycosyl hydrolase 38 family.</text>
</comment>
<dbReference type="InterPro" id="IPR028995">
    <property type="entry name" value="Glyco_hydro_57/38_cen_sf"/>
</dbReference>
<dbReference type="InterPro" id="IPR011682">
    <property type="entry name" value="Glyco_hydro_38_C"/>
</dbReference>
<evidence type="ECO:0000256" key="3">
    <source>
        <dbReference type="ARBA" id="ARBA00022801"/>
    </source>
</evidence>
<keyword evidence="2" id="KW-0479">Metal-binding</keyword>
<keyword evidence="3 6" id="KW-0378">Hydrolase</keyword>
<gene>
    <name evidence="6" type="ORF">RND15_13525</name>
</gene>
<dbReference type="Pfam" id="PF22907">
    <property type="entry name" value="Ams1-like_1st"/>
    <property type="match status" value="1"/>
</dbReference>
<keyword evidence="7" id="KW-1185">Reference proteome</keyword>
<dbReference type="Gene3D" id="2.70.98.30">
    <property type="entry name" value="Golgi alpha-mannosidase II, domain 4"/>
    <property type="match status" value="1"/>
</dbReference>
<dbReference type="Proteomes" id="UP001180754">
    <property type="component" value="Unassembled WGS sequence"/>
</dbReference>
<dbReference type="Pfam" id="PF01074">
    <property type="entry name" value="Glyco_hydro_38N"/>
    <property type="match status" value="1"/>
</dbReference>
<feature type="domain" description="Glycoside hydrolase family 38 central" evidence="5">
    <location>
        <begin position="461"/>
        <end position="539"/>
    </location>
</feature>
<evidence type="ECO:0000256" key="1">
    <source>
        <dbReference type="ARBA" id="ARBA00009792"/>
    </source>
</evidence>